<protein>
    <recommendedName>
        <fullName evidence="1">ISWI HAND domain-containing protein</fullName>
    </recommendedName>
</protein>
<dbReference type="GO" id="GO:0031491">
    <property type="term" value="F:nucleosome binding"/>
    <property type="evidence" value="ECO:0007669"/>
    <property type="project" value="InterPro"/>
</dbReference>
<name>M3YD97_MUSPF</name>
<dbReference type="GO" id="GO:0003677">
    <property type="term" value="F:DNA binding"/>
    <property type="evidence" value="ECO:0007669"/>
    <property type="project" value="InterPro"/>
</dbReference>
<feature type="domain" description="ISWI HAND" evidence="1">
    <location>
        <begin position="1"/>
        <end position="79"/>
    </location>
</feature>
<dbReference type="STRING" id="9669.ENSMPUP00000009304"/>
<dbReference type="InterPro" id="IPR036306">
    <property type="entry name" value="ISWI_HAND-dom_sf"/>
</dbReference>
<evidence type="ECO:0000313" key="2">
    <source>
        <dbReference type="Ensembl" id="ENSMPUP00000009304.1"/>
    </source>
</evidence>
<dbReference type="GO" id="GO:0006338">
    <property type="term" value="P:chromatin remodeling"/>
    <property type="evidence" value="ECO:0007669"/>
    <property type="project" value="InterPro"/>
</dbReference>
<dbReference type="InParanoid" id="M3YD97"/>
<dbReference type="eggNOG" id="KOG0385">
    <property type="taxonomic scope" value="Eukaryota"/>
</dbReference>
<dbReference type="Pfam" id="PF09110">
    <property type="entry name" value="HAND"/>
    <property type="match status" value="1"/>
</dbReference>
<reference evidence="2" key="1">
    <citation type="submission" date="2024-06" db="UniProtKB">
        <authorList>
            <consortium name="Ensembl"/>
        </authorList>
    </citation>
    <scope>IDENTIFICATION</scope>
</reference>
<dbReference type="Gene3D" id="1.10.1040.30">
    <property type="entry name" value="ISWI, HAND domain"/>
    <property type="match status" value="1"/>
</dbReference>
<proteinExistence type="predicted"/>
<dbReference type="AlphaFoldDB" id="M3YD97"/>
<dbReference type="InterPro" id="IPR015194">
    <property type="entry name" value="ISWI_HAND-dom"/>
</dbReference>
<dbReference type="SUPFAM" id="SSF101224">
    <property type="entry name" value="HAND domain of the nucleosome remodeling ATPase ISWI"/>
    <property type="match status" value="1"/>
</dbReference>
<dbReference type="GeneTree" id="ENSGT00940000156733"/>
<dbReference type="EMBL" id="AEYP01108106">
    <property type="status" value="NOT_ANNOTATED_CDS"/>
    <property type="molecule type" value="Genomic_DNA"/>
</dbReference>
<dbReference type="Ensembl" id="ENSMPUT00000009458.1">
    <property type="protein sequence ID" value="ENSMPUP00000009304.1"/>
    <property type="gene ID" value="ENSMPUG00000009379.1"/>
</dbReference>
<organism evidence="2">
    <name type="scientific">Mustela putorius furo</name>
    <name type="common">European domestic ferret</name>
    <name type="synonym">Mustela furo</name>
    <dbReference type="NCBI Taxonomy" id="9669"/>
    <lineage>
        <taxon>Eukaryota</taxon>
        <taxon>Metazoa</taxon>
        <taxon>Chordata</taxon>
        <taxon>Craniata</taxon>
        <taxon>Vertebrata</taxon>
        <taxon>Euteleostomi</taxon>
        <taxon>Mammalia</taxon>
        <taxon>Eutheria</taxon>
        <taxon>Laurasiatheria</taxon>
        <taxon>Carnivora</taxon>
        <taxon>Caniformia</taxon>
        <taxon>Musteloidea</taxon>
        <taxon>Mustelidae</taxon>
        <taxon>Mustelinae</taxon>
        <taxon>Mustela</taxon>
    </lineage>
</organism>
<sequence length="88" mass="10455">APRPPKQPNVQDFQFFPPRLFELLEKEILYYRKTIGYKVPRNPDLPNAAQAQKEEQLKIDEAEPLNDEELEEKEKLLTQVYIYSLYST</sequence>
<accession>M3YD97</accession>
<dbReference type="HOGENOM" id="CLU_2474765_0_0_1"/>
<evidence type="ECO:0000259" key="1">
    <source>
        <dbReference type="Pfam" id="PF09110"/>
    </source>
</evidence>